<dbReference type="EMBL" id="CALNXK010000113">
    <property type="protein sequence ID" value="CAH3159217.1"/>
    <property type="molecule type" value="Genomic_DNA"/>
</dbReference>
<feature type="compositionally biased region" description="Acidic residues" evidence="1">
    <location>
        <begin position="1"/>
        <end position="10"/>
    </location>
</feature>
<organism evidence="2 3">
    <name type="scientific">Porites lobata</name>
    <dbReference type="NCBI Taxonomy" id="104759"/>
    <lineage>
        <taxon>Eukaryota</taxon>
        <taxon>Metazoa</taxon>
        <taxon>Cnidaria</taxon>
        <taxon>Anthozoa</taxon>
        <taxon>Hexacorallia</taxon>
        <taxon>Scleractinia</taxon>
        <taxon>Fungiina</taxon>
        <taxon>Poritidae</taxon>
        <taxon>Porites</taxon>
    </lineage>
</organism>
<gene>
    <name evidence="2" type="ORF">PLOB_00003553</name>
</gene>
<comment type="caution">
    <text evidence="2">The sequence shown here is derived from an EMBL/GenBank/DDBJ whole genome shotgun (WGS) entry which is preliminary data.</text>
</comment>
<dbReference type="Proteomes" id="UP001159405">
    <property type="component" value="Unassembled WGS sequence"/>
</dbReference>
<protein>
    <submittedName>
        <fullName evidence="2">Uncharacterized protein</fullName>
    </submittedName>
</protein>
<evidence type="ECO:0000313" key="3">
    <source>
        <dbReference type="Proteomes" id="UP001159405"/>
    </source>
</evidence>
<reference evidence="2 3" key="1">
    <citation type="submission" date="2022-05" db="EMBL/GenBank/DDBJ databases">
        <authorList>
            <consortium name="Genoscope - CEA"/>
            <person name="William W."/>
        </authorList>
    </citation>
    <scope>NUCLEOTIDE SEQUENCE [LARGE SCALE GENOMIC DNA]</scope>
</reference>
<keyword evidence="3" id="KW-1185">Reference proteome</keyword>
<sequence length="166" mass="18392">MSDGDVFDIQEEVKGSPWNPAIEAEQDNQSGTDHKGEDKTDSIDIPGEAAEARKLLDDERELRFNEDPTGASKLGQQKKETLGKNLERMTAAHLALEGHDAKVEKLKRGNKSSALKREKALMEGAYTELKKAQEAAVKSIKVKRQQVEMRLSSKMLDAGDEDEALE</sequence>
<feature type="region of interest" description="Disordered" evidence="1">
    <location>
        <begin position="1"/>
        <end position="46"/>
    </location>
</feature>
<evidence type="ECO:0000256" key="1">
    <source>
        <dbReference type="SAM" id="MobiDB-lite"/>
    </source>
</evidence>
<proteinExistence type="predicted"/>
<accession>A0ABN8Q829</accession>
<name>A0ABN8Q829_9CNID</name>
<feature type="compositionally biased region" description="Basic and acidic residues" evidence="1">
    <location>
        <begin position="32"/>
        <end position="42"/>
    </location>
</feature>
<evidence type="ECO:0000313" key="2">
    <source>
        <dbReference type="EMBL" id="CAH3159217.1"/>
    </source>
</evidence>